<dbReference type="EMBL" id="JAIXNE010000007">
    <property type="protein sequence ID" value="MCA6078834.1"/>
    <property type="molecule type" value="Genomic_DNA"/>
</dbReference>
<reference evidence="2" key="1">
    <citation type="submission" date="2021-09" db="EMBL/GenBank/DDBJ databases">
        <title>Fulvivirga sp. isolated from coastal sediment.</title>
        <authorList>
            <person name="Yu H."/>
        </authorList>
    </citation>
    <scope>NUCLEOTIDE SEQUENCE</scope>
    <source>
        <strain evidence="2">1062</strain>
    </source>
</reference>
<name>A0A9X1HV31_9BACT</name>
<dbReference type="InterPro" id="IPR013022">
    <property type="entry name" value="Xyl_isomerase-like_TIM-brl"/>
</dbReference>
<gene>
    <name evidence="2" type="ORF">LDX50_28425</name>
</gene>
<dbReference type="Proteomes" id="UP001139409">
    <property type="component" value="Unassembled WGS sequence"/>
</dbReference>
<dbReference type="RefSeq" id="WP_225699695.1">
    <property type="nucleotide sequence ID" value="NZ_JAIXNE010000007.1"/>
</dbReference>
<sequence length="286" mass="31990">MKNLLIILTILVITLLPEENHAQQAGTPVFTGEIGIAPYTFRKVFPHGVAPTLDIIKNMGFTQIEGGGGDMDAREYKKLCDERGLSIPSSGAGYEQLRDDPMPVIERAKIYGSKYVMCAWIPHKVGSFSIDDAKKAVVDFNAIGKKLAENGLTLAYHVHGYELSPYGDGTLLDYIMENTNPEYVSFEMDIFWVHFGGGDPVALLRKYPNRWKMLHVKDMKTGIEKNYTGLTDPTFDVTLGTGQVDVEGVMKAAREIGIEYYFIEDESDRIMEQIPKSIAYLRGLTY</sequence>
<evidence type="ECO:0000259" key="1">
    <source>
        <dbReference type="Pfam" id="PF01261"/>
    </source>
</evidence>
<dbReference type="AlphaFoldDB" id="A0A9X1HV31"/>
<dbReference type="PANTHER" id="PTHR12110">
    <property type="entry name" value="HYDROXYPYRUVATE ISOMERASE"/>
    <property type="match status" value="1"/>
</dbReference>
<proteinExistence type="predicted"/>
<dbReference type="SUPFAM" id="SSF51658">
    <property type="entry name" value="Xylose isomerase-like"/>
    <property type="match status" value="1"/>
</dbReference>
<keyword evidence="3" id="KW-1185">Reference proteome</keyword>
<dbReference type="Pfam" id="PF01261">
    <property type="entry name" value="AP_endonuc_2"/>
    <property type="match status" value="1"/>
</dbReference>
<dbReference type="Gene3D" id="3.20.20.150">
    <property type="entry name" value="Divalent-metal-dependent TIM barrel enzymes"/>
    <property type="match status" value="1"/>
</dbReference>
<dbReference type="InterPro" id="IPR050312">
    <property type="entry name" value="IolE/XylAMocC-like"/>
</dbReference>
<protein>
    <submittedName>
        <fullName evidence="2">Sugar phosphate isomerase/epimerase</fullName>
    </submittedName>
</protein>
<evidence type="ECO:0000313" key="3">
    <source>
        <dbReference type="Proteomes" id="UP001139409"/>
    </source>
</evidence>
<dbReference type="GO" id="GO:0016853">
    <property type="term" value="F:isomerase activity"/>
    <property type="evidence" value="ECO:0007669"/>
    <property type="project" value="UniProtKB-KW"/>
</dbReference>
<feature type="domain" description="Xylose isomerase-like TIM barrel" evidence="1">
    <location>
        <begin position="54"/>
        <end position="282"/>
    </location>
</feature>
<accession>A0A9X1HV31</accession>
<dbReference type="InterPro" id="IPR036237">
    <property type="entry name" value="Xyl_isomerase-like_sf"/>
</dbReference>
<comment type="caution">
    <text evidence="2">The sequence shown here is derived from an EMBL/GenBank/DDBJ whole genome shotgun (WGS) entry which is preliminary data.</text>
</comment>
<keyword evidence="2" id="KW-0413">Isomerase</keyword>
<evidence type="ECO:0000313" key="2">
    <source>
        <dbReference type="EMBL" id="MCA6078834.1"/>
    </source>
</evidence>
<organism evidence="2 3">
    <name type="scientific">Fulvivirga sedimenti</name>
    <dbReference type="NCBI Taxonomy" id="2879465"/>
    <lineage>
        <taxon>Bacteria</taxon>
        <taxon>Pseudomonadati</taxon>
        <taxon>Bacteroidota</taxon>
        <taxon>Cytophagia</taxon>
        <taxon>Cytophagales</taxon>
        <taxon>Fulvivirgaceae</taxon>
        <taxon>Fulvivirga</taxon>
    </lineage>
</organism>
<dbReference type="PANTHER" id="PTHR12110:SF41">
    <property type="entry name" value="INOSOSE DEHYDRATASE"/>
    <property type="match status" value="1"/>
</dbReference>